<keyword evidence="4" id="KW-0788">Thiol protease</keyword>
<dbReference type="AlphaFoldDB" id="A0A1M6DYX7"/>
<keyword evidence="3 8" id="KW-0378">Hydrolase</keyword>
<dbReference type="InterPro" id="IPR038765">
    <property type="entry name" value="Papain-like_cys_pep_sf"/>
</dbReference>
<accession>A0A1M6DYX7</accession>
<feature type="domain" description="SH3b" evidence="6">
    <location>
        <begin position="138"/>
        <end position="201"/>
    </location>
</feature>
<dbReference type="GO" id="GO:0006508">
    <property type="term" value="P:proteolysis"/>
    <property type="evidence" value="ECO:0007669"/>
    <property type="project" value="UniProtKB-KW"/>
</dbReference>
<dbReference type="PANTHER" id="PTHR47053:SF1">
    <property type="entry name" value="MUREIN DD-ENDOPEPTIDASE MEPH-RELATED"/>
    <property type="match status" value="1"/>
</dbReference>
<sequence>MHLSKKSDKYTLETICFLFALTISVFILAGLKNPTPAAMTDISYQASDATLSNTSFDYSLPYKNLSAITRELEFQAKSQEIIALYSTQSAEQPDQTLAASTAESDAGEEPMLTASVARGIAGDSRDASKTMAATEQVTAYKYVNANQLNVRSGVGTDYDKLATLKRGDKVGLIRMEGEWAKIRTQSGLTGYTVARYLVNSEAEVEPEKPVAYWYINANTLNVRSGPGTQYEKIETLSRGAKIGYFATEGEWARIQTPSGKTGYMLLKYLVESESEVERASSIPTAGSSAVTPLAQQIVEYSQSLLGVKYVYGGYSTKGFDCSGFVKYVYAHFGIKVPRSSADYAGFGKKVSRENLRPSDILLFDTDGGNWDVSHVGIYIGNGKFIHASTTKGKVVIASLSEYPAPYYGARRVID</sequence>
<dbReference type="Gene3D" id="3.90.1720.10">
    <property type="entry name" value="endopeptidase domain like (from Nostoc punctiforme)"/>
    <property type="match status" value="1"/>
</dbReference>
<keyword evidence="5" id="KW-0812">Transmembrane</keyword>
<dbReference type="Proteomes" id="UP000324781">
    <property type="component" value="Unassembled WGS sequence"/>
</dbReference>
<evidence type="ECO:0000313" key="8">
    <source>
        <dbReference type="EMBL" id="SHI78343.1"/>
    </source>
</evidence>
<dbReference type="SUPFAM" id="SSF54001">
    <property type="entry name" value="Cysteine proteinases"/>
    <property type="match status" value="1"/>
</dbReference>
<evidence type="ECO:0000256" key="5">
    <source>
        <dbReference type="SAM" id="Phobius"/>
    </source>
</evidence>
<evidence type="ECO:0000313" key="9">
    <source>
        <dbReference type="Proteomes" id="UP000324781"/>
    </source>
</evidence>
<protein>
    <submittedName>
        <fullName evidence="8">Cell wall-associated hydrolase, NlpC family</fullName>
    </submittedName>
</protein>
<dbReference type="EMBL" id="FQZP01000009">
    <property type="protein sequence ID" value="SHI78343.1"/>
    <property type="molecule type" value="Genomic_DNA"/>
</dbReference>
<reference evidence="8 9" key="1">
    <citation type="submission" date="2016-11" db="EMBL/GenBank/DDBJ databases">
        <authorList>
            <person name="Varghese N."/>
            <person name="Submissions S."/>
        </authorList>
    </citation>
    <scope>NUCLEOTIDE SEQUENCE [LARGE SCALE GENOMIC DNA]</scope>
    <source>
        <strain evidence="8 9">DSM 19027</strain>
    </source>
</reference>
<dbReference type="PANTHER" id="PTHR47053">
    <property type="entry name" value="MUREIN DD-ENDOPEPTIDASE MEPH-RELATED"/>
    <property type="match status" value="1"/>
</dbReference>
<keyword evidence="5" id="KW-0472">Membrane</keyword>
<dbReference type="GO" id="GO:0008234">
    <property type="term" value="F:cysteine-type peptidase activity"/>
    <property type="evidence" value="ECO:0007669"/>
    <property type="project" value="UniProtKB-KW"/>
</dbReference>
<evidence type="ECO:0000259" key="6">
    <source>
        <dbReference type="PROSITE" id="PS51781"/>
    </source>
</evidence>
<feature type="domain" description="SH3b" evidence="6">
    <location>
        <begin position="210"/>
        <end position="273"/>
    </location>
</feature>
<dbReference type="PROSITE" id="PS51781">
    <property type="entry name" value="SH3B"/>
    <property type="match status" value="2"/>
</dbReference>
<feature type="transmembrane region" description="Helical" evidence="5">
    <location>
        <begin position="12"/>
        <end position="31"/>
    </location>
</feature>
<keyword evidence="2" id="KW-0645">Protease</keyword>
<comment type="similarity">
    <text evidence="1">Belongs to the peptidase C40 family.</text>
</comment>
<name>A0A1M6DYX7_9FIRM</name>
<dbReference type="PROSITE" id="PS51935">
    <property type="entry name" value="NLPC_P60"/>
    <property type="match status" value="1"/>
</dbReference>
<organism evidence="8 9">
    <name type="scientific">Thermoclostridium caenicola</name>
    <dbReference type="NCBI Taxonomy" id="659425"/>
    <lineage>
        <taxon>Bacteria</taxon>
        <taxon>Bacillati</taxon>
        <taxon>Bacillota</taxon>
        <taxon>Clostridia</taxon>
        <taxon>Eubacteriales</taxon>
        <taxon>Oscillospiraceae</taxon>
        <taxon>Thermoclostridium</taxon>
    </lineage>
</organism>
<dbReference type="Gene3D" id="2.30.30.40">
    <property type="entry name" value="SH3 Domains"/>
    <property type="match status" value="2"/>
</dbReference>
<keyword evidence="9" id="KW-1185">Reference proteome</keyword>
<dbReference type="InterPro" id="IPR003646">
    <property type="entry name" value="SH3-like_bac-type"/>
</dbReference>
<dbReference type="InterPro" id="IPR000064">
    <property type="entry name" value="NLP_P60_dom"/>
</dbReference>
<evidence type="ECO:0000256" key="1">
    <source>
        <dbReference type="ARBA" id="ARBA00007074"/>
    </source>
</evidence>
<feature type="domain" description="NlpC/P60" evidence="7">
    <location>
        <begin position="291"/>
        <end position="414"/>
    </location>
</feature>
<dbReference type="RefSeq" id="WP_149678156.1">
    <property type="nucleotide sequence ID" value="NZ_FQZP01000009.1"/>
</dbReference>
<keyword evidence="5" id="KW-1133">Transmembrane helix</keyword>
<dbReference type="OrthoDB" id="9808890at2"/>
<gene>
    <name evidence="8" type="ORF">SAMN05444373_100951</name>
</gene>
<evidence type="ECO:0000256" key="4">
    <source>
        <dbReference type="ARBA" id="ARBA00022807"/>
    </source>
</evidence>
<evidence type="ECO:0000256" key="2">
    <source>
        <dbReference type="ARBA" id="ARBA00022670"/>
    </source>
</evidence>
<dbReference type="Pfam" id="PF00877">
    <property type="entry name" value="NLPC_P60"/>
    <property type="match status" value="1"/>
</dbReference>
<proteinExistence type="inferred from homology"/>
<dbReference type="SMART" id="SM00287">
    <property type="entry name" value="SH3b"/>
    <property type="match status" value="2"/>
</dbReference>
<dbReference type="InterPro" id="IPR051202">
    <property type="entry name" value="Peptidase_C40"/>
</dbReference>
<evidence type="ECO:0000256" key="3">
    <source>
        <dbReference type="ARBA" id="ARBA00022801"/>
    </source>
</evidence>
<evidence type="ECO:0000259" key="7">
    <source>
        <dbReference type="PROSITE" id="PS51935"/>
    </source>
</evidence>
<dbReference type="Pfam" id="PF08239">
    <property type="entry name" value="SH3_3"/>
    <property type="match status" value="2"/>
</dbReference>